<evidence type="ECO:0000313" key="4">
    <source>
        <dbReference type="Proteomes" id="UP000005240"/>
    </source>
</evidence>
<proteinExistence type="predicted"/>
<evidence type="ECO:0000256" key="1">
    <source>
        <dbReference type="SAM" id="SignalP"/>
    </source>
</evidence>
<evidence type="ECO:0000313" key="3">
    <source>
        <dbReference type="EnsemblFungi" id="PTTG_25534-t43_1-p1"/>
    </source>
</evidence>
<gene>
    <name evidence="2" type="ORF">PTTG_25534</name>
</gene>
<organism evidence="2">
    <name type="scientific">Puccinia triticina (isolate 1-1 / race 1 (BBBD))</name>
    <name type="common">Brown leaf rust fungus</name>
    <dbReference type="NCBI Taxonomy" id="630390"/>
    <lineage>
        <taxon>Eukaryota</taxon>
        <taxon>Fungi</taxon>
        <taxon>Dikarya</taxon>
        <taxon>Basidiomycota</taxon>
        <taxon>Pucciniomycotina</taxon>
        <taxon>Pucciniomycetes</taxon>
        <taxon>Pucciniales</taxon>
        <taxon>Pucciniaceae</taxon>
        <taxon>Puccinia</taxon>
    </lineage>
</organism>
<dbReference type="Proteomes" id="UP000005240">
    <property type="component" value="Unassembled WGS sequence"/>
</dbReference>
<dbReference type="VEuPathDB" id="FungiDB:PTTG_25534"/>
<keyword evidence="4" id="KW-1185">Reference proteome</keyword>
<accession>A0A180H2L6</accession>
<evidence type="ECO:0008006" key="5">
    <source>
        <dbReference type="Google" id="ProtNLM"/>
    </source>
</evidence>
<reference evidence="2" key="2">
    <citation type="submission" date="2016-05" db="EMBL/GenBank/DDBJ databases">
        <title>Comparative analysis highlights variable genome content of wheat rusts and divergence of the mating loci.</title>
        <authorList>
            <person name="Cuomo C.A."/>
            <person name="Bakkeren G."/>
            <person name="Szabo L."/>
            <person name="Khalil H."/>
            <person name="Joly D."/>
            <person name="Goldberg J."/>
            <person name="Young S."/>
            <person name="Zeng Q."/>
            <person name="Fellers J."/>
        </authorList>
    </citation>
    <scope>NUCLEOTIDE SEQUENCE [LARGE SCALE GENOMIC DNA]</scope>
    <source>
        <strain evidence="2">1-1 BBBD Race 1</strain>
    </source>
</reference>
<feature type="signal peptide" evidence="1">
    <location>
        <begin position="1"/>
        <end position="17"/>
    </location>
</feature>
<keyword evidence="1" id="KW-0732">Signal</keyword>
<reference evidence="2" key="1">
    <citation type="submission" date="2009-11" db="EMBL/GenBank/DDBJ databases">
        <authorList>
            <consortium name="The Broad Institute Genome Sequencing Platform"/>
            <person name="Ward D."/>
            <person name="Feldgarden M."/>
            <person name="Earl A."/>
            <person name="Young S.K."/>
            <person name="Zeng Q."/>
            <person name="Koehrsen M."/>
            <person name="Alvarado L."/>
            <person name="Berlin A."/>
            <person name="Bochicchio J."/>
            <person name="Borenstein D."/>
            <person name="Chapman S.B."/>
            <person name="Chen Z."/>
            <person name="Engels R."/>
            <person name="Freedman E."/>
            <person name="Gellesch M."/>
            <person name="Goldberg J."/>
            <person name="Griggs A."/>
            <person name="Gujja S."/>
            <person name="Heilman E."/>
            <person name="Heiman D."/>
            <person name="Hepburn T."/>
            <person name="Howarth C."/>
            <person name="Jen D."/>
            <person name="Larson L."/>
            <person name="Lewis B."/>
            <person name="Mehta T."/>
            <person name="Park D."/>
            <person name="Pearson M."/>
            <person name="Roberts A."/>
            <person name="Saif S."/>
            <person name="Shea T."/>
            <person name="Shenoy N."/>
            <person name="Sisk P."/>
            <person name="Stolte C."/>
            <person name="Sykes S."/>
            <person name="Thomson T."/>
            <person name="Walk T."/>
            <person name="White J."/>
            <person name="Yandava C."/>
            <person name="Izard J."/>
            <person name="Baranova O.V."/>
            <person name="Blanton J.M."/>
            <person name="Tanner A.C."/>
            <person name="Dewhirst F.E."/>
            <person name="Haas B."/>
            <person name="Nusbaum C."/>
            <person name="Birren B."/>
        </authorList>
    </citation>
    <scope>NUCLEOTIDE SEQUENCE [LARGE SCALE GENOMIC DNA]</scope>
    <source>
        <strain evidence="2">1-1 BBBD Race 1</strain>
    </source>
</reference>
<dbReference type="AlphaFoldDB" id="A0A180H2L6"/>
<reference evidence="3" key="4">
    <citation type="submission" date="2025-05" db="UniProtKB">
        <authorList>
            <consortium name="EnsemblFungi"/>
        </authorList>
    </citation>
    <scope>IDENTIFICATION</scope>
    <source>
        <strain evidence="3">isolate 1-1 / race 1 (BBBD)</strain>
    </source>
</reference>
<reference evidence="3 4" key="3">
    <citation type="journal article" date="2017" name="G3 (Bethesda)">
        <title>Comparative analysis highlights variable genome content of wheat rusts and divergence of the mating loci.</title>
        <authorList>
            <person name="Cuomo C.A."/>
            <person name="Bakkeren G."/>
            <person name="Khalil H.B."/>
            <person name="Panwar V."/>
            <person name="Joly D."/>
            <person name="Linning R."/>
            <person name="Sakthikumar S."/>
            <person name="Song X."/>
            <person name="Adiconis X."/>
            <person name="Fan L."/>
            <person name="Goldberg J.M."/>
            <person name="Levin J.Z."/>
            <person name="Young S."/>
            <person name="Zeng Q."/>
            <person name="Anikster Y."/>
            <person name="Bruce M."/>
            <person name="Wang M."/>
            <person name="Yin C."/>
            <person name="McCallum B."/>
            <person name="Szabo L.J."/>
            <person name="Hulbert S."/>
            <person name="Chen X."/>
            <person name="Fellers J.P."/>
        </authorList>
    </citation>
    <scope>NUCLEOTIDE SEQUENCE</scope>
    <source>
        <strain evidence="3">isolate 1-1 / race 1 (BBBD)</strain>
        <strain evidence="4">Isolate 1-1 / race 1 (BBBD)</strain>
    </source>
</reference>
<evidence type="ECO:0000313" key="2">
    <source>
        <dbReference type="EMBL" id="OAV98849.1"/>
    </source>
</evidence>
<dbReference type="EnsemblFungi" id="PTTG_25534-t43_1">
    <property type="protein sequence ID" value="PTTG_25534-t43_1-p1"/>
    <property type="gene ID" value="PTTG_25534"/>
</dbReference>
<sequence length="202" mass="21565">MIALRFVFVAVIGLIRADSSESAGVKAGCSAETPANLDQCKKAITNIKLDNGKLPGNEPEIRAISDSCSIVVLNRQLVKDVTPDQITEALNTHFKNCPSQGGSIALLGHKDRVFLQIKTRNPVGSKDEALNADAELNKPYCSQPKTRPSTTSFSDDCLAAYKNFRANPNTGILTIPGPKGSQVISASCMIQITTTDGTEAKM</sequence>
<feature type="chain" id="PRO_5008110579" description="Secreted protein" evidence="1">
    <location>
        <begin position="18"/>
        <end position="202"/>
    </location>
</feature>
<dbReference type="EMBL" id="ADAS02000005">
    <property type="protein sequence ID" value="OAV98849.1"/>
    <property type="molecule type" value="Genomic_DNA"/>
</dbReference>
<protein>
    <recommendedName>
        <fullName evidence="5">Secreted protein</fullName>
    </recommendedName>
</protein>
<name>A0A180H2L6_PUCT1</name>